<protein>
    <recommendedName>
        <fullName evidence="6">Very short patch repair endonuclease</fullName>
        <ecNumber evidence="6">3.1.-.-</ecNumber>
    </recommendedName>
</protein>
<evidence type="ECO:0000256" key="6">
    <source>
        <dbReference type="PIRNR" id="PIRNR018267"/>
    </source>
</evidence>
<evidence type="ECO:0000313" key="8">
    <source>
        <dbReference type="Proteomes" id="UP000429484"/>
    </source>
</evidence>
<dbReference type="Gene3D" id="3.40.960.10">
    <property type="entry name" value="VSR Endonuclease"/>
    <property type="match status" value="1"/>
</dbReference>
<proteinExistence type="inferred from homology"/>
<dbReference type="NCBIfam" id="TIGR00632">
    <property type="entry name" value="vsr"/>
    <property type="match status" value="1"/>
</dbReference>
<name>A0AAW9TLQ3_RHIML</name>
<keyword evidence="2 6" id="KW-0255">Endonuclease</keyword>
<evidence type="ECO:0000256" key="1">
    <source>
        <dbReference type="ARBA" id="ARBA00022722"/>
    </source>
</evidence>
<dbReference type="InterPro" id="IPR004603">
    <property type="entry name" value="DNA_mismatch_endonuc_vsr"/>
</dbReference>
<accession>A0AAW9TLQ3</accession>
<dbReference type="SUPFAM" id="SSF52980">
    <property type="entry name" value="Restriction endonuclease-like"/>
    <property type="match status" value="1"/>
</dbReference>
<dbReference type="EMBL" id="WISR01000044">
    <property type="protein sequence ID" value="MQW32010.1"/>
    <property type="molecule type" value="Genomic_DNA"/>
</dbReference>
<dbReference type="GO" id="GO:0004519">
    <property type="term" value="F:endonuclease activity"/>
    <property type="evidence" value="ECO:0007669"/>
    <property type="project" value="UniProtKB-KW"/>
</dbReference>
<keyword evidence="4 6" id="KW-0378">Hydrolase</keyword>
<dbReference type="InterPro" id="IPR011335">
    <property type="entry name" value="Restrct_endonuc-II-like"/>
</dbReference>
<dbReference type="GO" id="GO:0016787">
    <property type="term" value="F:hydrolase activity"/>
    <property type="evidence" value="ECO:0007669"/>
    <property type="project" value="UniProtKB-KW"/>
</dbReference>
<keyword evidence="3 6" id="KW-0227">DNA damage</keyword>
<evidence type="ECO:0000256" key="3">
    <source>
        <dbReference type="ARBA" id="ARBA00022763"/>
    </source>
</evidence>
<dbReference type="Proteomes" id="UP000429484">
    <property type="component" value="Unassembled WGS sequence"/>
</dbReference>
<dbReference type="GO" id="GO:0006298">
    <property type="term" value="P:mismatch repair"/>
    <property type="evidence" value="ECO:0007669"/>
    <property type="project" value="UniProtKB-UniRule"/>
</dbReference>
<reference evidence="7 8" key="1">
    <citation type="journal article" date="2013" name="Genome Biol.">
        <title>Comparative genomics of the core and accessory genomes of 48 Sinorhizobium strains comprising five genospecies.</title>
        <authorList>
            <person name="Sugawara M."/>
            <person name="Epstein B."/>
            <person name="Badgley B.D."/>
            <person name="Unno T."/>
            <person name="Xu L."/>
            <person name="Reese J."/>
            <person name="Gyaneshwar P."/>
            <person name="Denny R."/>
            <person name="Mudge J."/>
            <person name="Bharti A.K."/>
            <person name="Farmer A.D."/>
            <person name="May G.D."/>
            <person name="Woodward J.E."/>
            <person name="Medigue C."/>
            <person name="Vallenet D."/>
            <person name="Lajus A."/>
            <person name="Rouy Z."/>
            <person name="Martinez-Vaz B."/>
            <person name="Tiffin P."/>
            <person name="Young N.D."/>
            <person name="Sadowsky M.J."/>
        </authorList>
    </citation>
    <scope>NUCLEOTIDE SEQUENCE [LARGE SCALE GENOMIC DNA]</scope>
    <source>
        <strain evidence="7 8">N6B1</strain>
    </source>
</reference>
<evidence type="ECO:0000256" key="4">
    <source>
        <dbReference type="ARBA" id="ARBA00022801"/>
    </source>
</evidence>
<dbReference type="Pfam" id="PF03852">
    <property type="entry name" value="Vsr"/>
    <property type="match status" value="1"/>
</dbReference>
<dbReference type="AlphaFoldDB" id="A0AAW9TLQ3"/>
<evidence type="ECO:0000256" key="2">
    <source>
        <dbReference type="ARBA" id="ARBA00022759"/>
    </source>
</evidence>
<dbReference type="CDD" id="cd00221">
    <property type="entry name" value="Vsr"/>
    <property type="match status" value="1"/>
</dbReference>
<comment type="function">
    <text evidence="6">May nick specific sequences that contain T:G mispairs resulting from m5C-deamination.</text>
</comment>
<sequence>MVDIVTAEVRSRMMSGIRGTNTKPEILLRKGLHALGFRFRLHDRSLPGKPDIVLPRYKAVIFAHGCFWHGHDCHLFKWPSTRPEFWQAKIARNRAVDERTEVALSEAGWRQAIVWECALKGKTRLPLEEVLLACAEWLKSDRPRLEIRGG</sequence>
<keyword evidence="5 6" id="KW-0234">DNA repair</keyword>
<evidence type="ECO:0000313" key="7">
    <source>
        <dbReference type="EMBL" id="MQW32010.1"/>
    </source>
</evidence>
<keyword evidence="1 6" id="KW-0540">Nuclease</keyword>
<evidence type="ECO:0000256" key="5">
    <source>
        <dbReference type="ARBA" id="ARBA00023204"/>
    </source>
</evidence>
<gene>
    <name evidence="7" type="primary">vsr</name>
    <name evidence="7" type="ORF">GHK53_03895</name>
</gene>
<organism evidence="7 8">
    <name type="scientific">Rhizobium meliloti</name>
    <name type="common">Ensifer meliloti</name>
    <name type="synonym">Sinorhizobium meliloti</name>
    <dbReference type="NCBI Taxonomy" id="382"/>
    <lineage>
        <taxon>Bacteria</taxon>
        <taxon>Pseudomonadati</taxon>
        <taxon>Pseudomonadota</taxon>
        <taxon>Alphaproteobacteria</taxon>
        <taxon>Hyphomicrobiales</taxon>
        <taxon>Rhizobiaceae</taxon>
        <taxon>Sinorhizobium/Ensifer group</taxon>
        <taxon>Sinorhizobium</taxon>
    </lineage>
</organism>
<dbReference type="PIRSF" id="PIRSF018267">
    <property type="entry name" value="VSR_endonuc"/>
    <property type="match status" value="1"/>
</dbReference>
<dbReference type="RefSeq" id="WP_153349361.1">
    <property type="nucleotide sequence ID" value="NZ_WISR01000044.1"/>
</dbReference>
<dbReference type="EC" id="3.1.-.-" evidence="6"/>
<comment type="similarity">
    <text evidence="6">Belongs to the vsr family.</text>
</comment>
<comment type="caution">
    <text evidence="7">The sequence shown here is derived from an EMBL/GenBank/DDBJ whole genome shotgun (WGS) entry which is preliminary data.</text>
</comment>